<organism evidence="1 2">
    <name type="scientific">Imbroritus primus</name>
    <dbReference type="NCBI Taxonomy" id="3058603"/>
    <lineage>
        <taxon>Bacteria</taxon>
        <taxon>Pseudomonadati</taxon>
        <taxon>Pseudomonadota</taxon>
        <taxon>Betaproteobacteria</taxon>
        <taxon>Burkholderiales</taxon>
        <taxon>Burkholderiaceae</taxon>
        <taxon>Imbroritus</taxon>
    </lineage>
</organism>
<name>A0ACD3SQ53_9BURK</name>
<reference evidence="1" key="1">
    <citation type="submission" date="2019-05" db="EMBL/GenBank/DDBJ databases">
        <title>Revised genome assembly of Burkholderiaceae (previously Ralstonia) sp. PBA.</title>
        <authorList>
            <person name="Gan H.M."/>
        </authorList>
    </citation>
    <scope>NUCLEOTIDE SEQUENCE</scope>
    <source>
        <strain evidence="1">PBA</strain>
    </source>
</reference>
<protein>
    <submittedName>
        <fullName evidence="1">DUF1854 domain-containing protein</fullName>
    </submittedName>
</protein>
<evidence type="ECO:0000313" key="2">
    <source>
        <dbReference type="Proteomes" id="UP000004277"/>
    </source>
</evidence>
<gene>
    <name evidence="1" type="ORF">MW7_006620</name>
</gene>
<sequence length="159" mass="17532">MSTHASQAFTLARTPFGKLLLSFADGTRHEGVVPVRAFPISAPDRGIALVSTDGKELVWIAQLADLDAAARQLVAEELGSREFMPQIQRIRSVSGFTTPSVWEVDTDRGPTAFTLKGEEDIRRLAAPMLLIADSHGVQYLIRDFAALDRPSRKLLDRFL</sequence>
<accession>A0ACD3SQ53</accession>
<comment type="caution">
    <text evidence="1">The sequence shown here is derived from an EMBL/GenBank/DDBJ whole genome shotgun (WGS) entry which is preliminary data.</text>
</comment>
<dbReference type="EMBL" id="AKCV02000015">
    <property type="protein sequence ID" value="TMS58406.1"/>
    <property type="molecule type" value="Genomic_DNA"/>
</dbReference>
<dbReference type="Proteomes" id="UP000004277">
    <property type="component" value="Unassembled WGS sequence"/>
</dbReference>
<proteinExistence type="predicted"/>
<evidence type="ECO:0000313" key="1">
    <source>
        <dbReference type="EMBL" id="TMS58406.1"/>
    </source>
</evidence>
<keyword evidence="2" id="KW-1185">Reference proteome</keyword>